<gene>
    <name evidence="1" type="ORF">H6A13_03860</name>
</gene>
<keyword evidence="1" id="KW-0418">Kinase</keyword>
<dbReference type="RefSeq" id="WP_204908298.1">
    <property type="nucleotide sequence ID" value="NZ_JACJLV010000008.1"/>
</dbReference>
<sequence>MKKVMVIGCPGAGKSTFARKLQELTGLPLYYLDMIWHKPDRTNISREEFDRRIREIVSQDAWIIDGNYNRTLELRMRECDTVFFLDYPLEVCLEGATSRIGKERVDIPWKEEEFDEEFRQWILDFPKDQLPEIYALLEKYRGSRDIYTFRSRDEAEQYLERERKRKMG</sequence>
<protein>
    <submittedName>
        <fullName evidence="1">Adenylate kinase</fullName>
    </submittedName>
</protein>
<proteinExistence type="predicted"/>
<reference evidence="1" key="1">
    <citation type="submission" date="2020-08" db="EMBL/GenBank/DDBJ databases">
        <authorList>
            <person name="Cejkova D."/>
            <person name="Kubasova T."/>
            <person name="Jahodarova E."/>
            <person name="Rychlik I."/>
        </authorList>
    </citation>
    <scope>NUCLEOTIDE SEQUENCE</scope>
    <source>
        <strain evidence="1">An420c</strain>
    </source>
</reference>
<comment type="caution">
    <text evidence="1">The sequence shown here is derived from an EMBL/GenBank/DDBJ whole genome shotgun (WGS) entry which is preliminary data.</text>
</comment>
<dbReference type="AlphaFoldDB" id="A0A938X2E4"/>
<dbReference type="Proteomes" id="UP000713880">
    <property type="component" value="Unassembled WGS sequence"/>
</dbReference>
<evidence type="ECO:0000313" key="1">
    <source>
        <dbReference type="EMBL" id="MBM6826244.1"/>
    </source>
</evidence>
<dbReference type="PANTHER" id="PTHR37816:SF3">
    <property type="entry name" value="MODULATES DNA TOPOLOGY"/>
    <property type="match status" value="1"/>
</dbReference>
<accession>A0A938X2E4</accession>
<dbReference type="EMBL" id="JACJLV010000008">
    <property type="protein sequence ID" value="MBM6826244.1"/>
    <property type="molecule type" value="Genomic_DNA"/>
</dbReference>
<reference evidence="1" key="2">
    <citation type="journal article" date="2021" name="Sci. Rep.">
        <title>The distribution of antibiotic resistance genes in chicken gut microbiota commensals.</title>
        <authorList>
            <person name="Juricova H."/>
            <person name="Matiasovicova J."/>
            <person name="Kubasova T."/>
            <person name="Cejkova D."/>
            <person name="Rychlik I."/>
        </authorList>
    </citation>
    <scope>NUCLEOTIDE SEQUENCE</scope>
    <source>
        <strain evidence="1">An420c</strain>
    </source>
</reference>
<dbReference type="PANTHER" id="PTHR37816">
    <property type="entry name" value="YALI0E33011P"/>
    <property type="match status" value="1"/>
</dbReference>
<name>A0A938X2E4_9CLOT</name>
<keyword evidence="2" id="KW-1185">Reference proteome</keyword>
<dbReference type="SUPFAM" id="SSF52540">
    <property type="entry name" value="P-loop containing nucleoside triphosphate hydrolases"/>
    <property type="match status" value="1"/>
</dbReference>
<dbReference type="InterPro" id="IPR052922">
    <property type="entry name" value="Cytidylate_Kinase-2"/>
</dbReference>
<organism evidence="1 2">
    <name type="scientific">Mordavella massiliensis</name>
    <dbReference type="NCBI Taxonomy" id="1871024"/>
    <lineage>
        <taxon>Bacteria</taxon>
        <taxon>Bacillati</taxon>
        <taxon>Bacillota</taxon>
        <taxon>Clostridia</taxon>
        <taxon>Eubacteriales</taxon>
        <taxon>Clostridiaceae</taxon>
        <taxon>Mordavella</taxon>
    </lineage>
</organism>
<evidence type="ECO:0000313" key="2">
    <source>
        <dbReference type="Proteomes" id="UP000713880"/>
    </source>
</evidence>
<dbReference type="InterPro" id="IPR027417">
    <property type="entry name" value="P-loop_NTPase"/>
</dbReference>
<keyword evidence="1" id="KW-0808">Transferase</keyword>
<dbReference type="Gene3D" id="3.40.50.300">
    <property type="entry name" value="P-loop containing nucleotide triphosphate hydrolases"/>
    <property type="match status" value="1"/>
</dbReference>
<dbReference type="GO" id="GO:0016301">
    <property type="term" value="F:kinase activity"/>
    <property type="evidence" value="ECO:0007669"/>
    <property type="project" value="UniProtKB-KW"/>
</dbReference>